<accession>A0A4S4LSI1</accession>
<dbReference type="EMBL" id="SGPM01000829">
    <property type="protein sequence ID" value="THH15349.1"/>
    <property type="molecule type" value="Genomic_DNA"/>
</dbReference>
<evidence type="ECO:0000313" key="2">
    <source>
        <dbReference type="Proteomes" id="UP000308730"/>
    </source>
</evidence>
<evidence type="ECO:0000313" key="1">
    <source>
        <dbReference type="EMBL" id="THH15349.1"/>
    </source>
</evidence>
<comment type="caution">
    <text evidence="1">The sequence shown here is derived from an EMBL/GenBank/DDBJ whole genome shotgun (WGS) entry which is preliminary data.</text>
</comment>
<sequence length="93" mass="10343">MRSSQLVFEGVSVDIYGDGDECNMDATVVYKQAALNVIAYLMKIGYIRERTYLLLSAAPVESHDGAIEDVSHLQLFQSGEGPIDWTVMQQVDE</sequence>
<dbReference type="InterPro" id="IPR004304">
    <property type="entry name" value="FmdA_AmdA"/>
</dbReference>
<organism evidence="1 2">
    <name type="scientific">Antrodiella citrinella</name>
    <dbReference type="NCBI Taxonomy" id="2447956"/>
    <lineage>
        <taxon>Eukaryota</taxon>
        <taxon>Fungi</taxon>
        <taxon>Dikarya</taxon>
        <taxon>Basidiomycota</taxon>
        <taxon>Agaricomycotina</taxon>
        <taxon>Agaricomycetes</taxon>
        <taxon>Polyporales</taxon>
        <taxon>Steccherinaceae</taxon>
        <taxon>Antrodiella</taxon>
    </lineage>
</organism>
<protein>
    <submittedName>
        <fullName evidence="1">Uncharacterized protein</fullName>
    </submittedName>
</protein>
<dbReference type="Proteomes" id="UP000308730">
    <property type="component" value="Unassembled WGS sequence"/>
</dbReference>
<keyword evidence="2" id="KW-1185">Reference proteome</keyword>
<dbReference type="Pfam" id="PF03069">
    <property type="entry name" value="FmdA_AmdA"/>
    <property type="match status" value="1"/>
</dbReference>
<gene>
    <name evidence="1" type="ORF">EUX98_g9479</name>
</gene>
<dbReference type="OrthoDB" id="9975579at2759"/>
<proteinExistence type="predicted"/>
<name>A0A4S4LSI1_9APHY</name>
<dbReference type="GO" id="GO:0016811">
    <property type="term" value="F:hydrolase activity, acting on carbon-nitrogen (but not peptide) bonds, in linear amides"/>
    <property type="evidence" value="ECO:0007669"/>
    <property type="project" value="InterPro"/>
</dbReference>
<reference evidence="1 2" key="1">
    <citation type="submission" date="2019-02" db="EMBL/GenBank/DDBJ databases">
        <title>Genome sequencing of the rare red list fungi Antrodiella citrinella (Flaviporus citrinellus).</title>
        <authorList>
            <person name="Buettner E."/>
            <person name="Kellner H."/>
        </authorList>
    </citation>
    <scope>NUCLEOTIDE SEQUENCE [LARGE SCALE GENOMIC DNA]</scope>
    <source>
        <strain evidence="1 2">DSM 108506</strain>
    </source>
</reference>
<dbReference type="AlphaFoldDB" id="A0A4S4LSI1"/>